<dbReference type="EMBL" id="QDEB01025070">
    <property type="protein sequence ID" value="RZC40573.1"/>
    <property type="molecule type" value="Genomic_DNA"/>
</dbReference>
<dbReference type="InterPro" id="IPR045119">
    <property type="entry name" value="SUN1-5"/>
</dbReference>
<feature type="domain" description="SUN" evidence="5">
    <location>
        <begin position="101"/>
        <end position="253"/>
    </location>
</feature>
<accession>A0A482W7L7</accession>
<comment type="caution">
    <text evidence="6">The sequence shown here is derived from an EMBL/GenBank/DDBJ whole genome shotgun (WGS) entry which is preliminary data.</text>
</comment>
<evidence type="ECO:0000256" key="3">
    <source>
        <dbReference type="ARBA" id="ARBA00022989"/>
    </source>
</evidence>
<evidence type="ECO:0000256" key="1">
    <source>
        <dbReference type="ARBA" id="ARBA00004370"/>
    </source>
</evidence>
<name>A0A482W7L7_ASBVE</name>
<protein>
    <submittedName>
        <fullName evidence="6">SUN domain-containing protein 2</fullName>
    </submittedName>
</protein>
<reference evidence="6 7" key="1">
    <citation type="submission" date="2017-03" db="EMBL/GenBank/DDBJ databases">
        <title>Genome of the blue death feigning beetle - Asbolus verrucosus.</title>
        <authorList>
            <person name="Rider S.D."/>
        </authorList>
    </citation>
    <scope>NUCLEOTIDE SEQUENCE [LARGE SCALE GENOMIC DNA]</scope>
    <source>
        <strain evidence="6">Butters</strain>
        <tissue evidence="6">Head and leg muscle</tissue>
    </source>
</reference>
<keyword evidence="3" id="KW-1133">Transmembrane helix</keyword>
<dbReference type="GO" id="GO:0043495">
    <property type="term" value="F:protein-membrane adaptor activity"/>
    <property type="evidence" value="ECO:0007669"/>
    <property type="project" value="TreeGrafter"/>
</dbReference>
<comment type="subcellular location">
    <subcellularLocation>
        <location evidence="1">Membrane</location>
    </subcellularLocation>
</comment>
<dbReference type="InterPro" id="IPR012919">
    <property type="entry name" value="SUN_dom"/>
</dbReference>
<dbReference type="PANTHER" id="PTHR12911">
    <property type="entry name" value="SAD1/UNC-84-LIKE PROTEIN-RELATED"/>
    <property type="match status" value="1"/>
</dbReference>
<evidence type="ECO:0000313" key="7">
    <source>
        <dbReference type="Proteomes" id="UP000292052"/>
    </source>
</evidence>
<dbReference type="PROSITE" id="PS51469">
    <property type="entry name" value="SUN"/>
    <property type="match status" value="1"/>
</dbReference>
<dbReference type="Proteomes" id="UP000292052">
    <property type="component" value="Unassembled WGS sequence"/>
</dbReference>
<evidence type="ECO:0000259" key="5">
    <source>
        <dbReference type="PROSITE" id="PS51469"/>
    </source>
</evidence>
<organism evidence="6 7">
    <name type="scientific">Asbolus verrucosus</name>
    <name type="common">Desert ironclad beetle</name>
    <dbReference type="NCBI Taxonomy" id="1661398"/>
    <lineage>
        <taxon>Eukaryota</taxon>
        <taxon>Metazoa</taxon>
        <taxon>Ecdysozoa</taxon>
        <taxon>Arthropoda</taxon>
        <taxon>Hexapoda</taxon>
        <taxon>Insecta</taxon>
        <taxon>Pterygota</taxon>
        <taxon>Neoptera</taxon>
        <taxon>Endopterygota</taxon>
        <taxon>Coleoptera</taxon>
        <taxon>Polyphaga</taxon>
        <taxon>Cucujiformia</taxon>
        <taxon>Tenebrionidae</taxon>
        <taxon>Pimeliinae</taxon>
        <taxon>Asbolus</taxon>
    </lineage>
</organism>
<gene>
    <name evidence="6" type="ORF">BDFB_002188</name>
</gene>
<dbReference type="Pfam" id="PF07738">
    <property type="entry name" value="Sad1_UNC"/>
    <property type="match status" value="1"/>
</dbReference>
<dbReference type="PANTHER" id="PTHR12911:SF8">
    <property type="entry name" value="KLAROID PROTEIN-RELATED"/>
    <property type="match status" value="1"/>
</dbReference>
<dbReference type="GO" id="GO:0005635">
    <property type="term" value="C:nuclear envelope"/>
    <property type="evidence" value="ECO:0007669"/>
    <property type="project" value="UniProtKB-ARBA"/>
</dbReference>
<keyword evidence="7" id="KW-1185">Reference proteome</keyword>
<dbReference type="Gene3D" id="2.60.120.260">
    <property type="entry name" value="Galactose-binding domain-like"/>
    <property type="match status" value="1"/>
</dbReference>
<keyword evidence="2" id="KW-0812">Transmembrane</keyword>
<proteinExistence type="predicted"/>
<evidence type="ECO:0000313" key="6">
    <source>
        <dbReference type="EMBL" id="RZC40573.1"/>
    </source>
</evidence>
<dbReference type="GO" id="GO:0016020">
    <property type="term" value="C:membrane"/>
    <property type="evidence" value="ECO:0007669"/>
    <property type="project" value="UniProtKB-SubCell"/>
</dbReference>
<keyword evidence="4" id="KW-0472">Membrane</keyword>
<sequence>MLDFRYQAQTNLDVIDDVTERQCKQLFYEMFLLRKELIDIREELDEIRAWKDDHLYNFESKLDDALDVFYSDHVGMFGNPEFIPQSPINQIIADYASEYAGSSIISTPDTVSYLSHFDGFRFFGTIDWMLESQPHTILQPTLPGKCYAFYGDKGRIIIKLGSPVVVTHVSLEHLRIGEGVNSAPKDFQILGLGDGFAENLGYFVYDLKDKIIQTFKIMSKNQTVNSVELRILSNYGNEELTCVYRFRVHSVFN</sequence>
<dbReference type="STRING" id="1661398.A0A482W7L7"/>
<evidence type="ECO:0000256" key="2">
    <source>
        <dbReference type="ARBA" id="ARBA00022692"/>
    </source>
</evidence>
<evidence type="ECO:0000256" key="4">
    <source>
        <dbReference type="ARBA" id="ARBA00023136"/>
    </source>
</evidence>
<dbReference type="OrthoDB" id="342281at2759"/>
<dbReference type="AlphaFoldDB" id="A0A482W7L7"/>